<keyword evidence="5" id="KW-1185">Reference proteome</keyword>
<evidence type="ECO:0000313" key="5">
    <source>
        <dbReference type="Proteomes" id="UP001158986"/>
    </source>
</evidence>
<protein>
    <recommendedName>
        <fullName evidence="6">Carbohydrate-binding protein</fullName>
    </recommendedName>
</protein>
<feature type="chain" id="PRO_5046609764" description="Carbohydrate-binding protein" evidence="3">
    <location>
        <begin position="19"/>
        <end position="321"/>
    </location>
</feature>
<keyword evidence="2" id="KW-0812">Transmembrane</keyword>
<feature type="compositionally biased region" description="Pro residues" evidence="1">
    <location>
        <begin position="165"/>
        <end position="196"/>
    </location>
</feature>
<keyword evidence="3" id="KW-0732">Signal</keyword>
<evidence type="ECO:0008006" key="6">
    <source>
        <dbReference type="Google" id="ProtNLM"/>
    </source>
</evidence>
<proteinExistence type="predicted"/>
<feature type="region of interest" description="Disordered" evidence="1">
    <location>
        <begin position="280"/>
        <end position="321"/>
    </location>
</feature>
<comment type="caution">
    <text evidence="4">The sequence shown here is derived from an EMBL/GenBank/DDBJ whole genome shotgun (WGS) entry which is preliminary data.</text>
</comment>
<feature type="transmembrane region" description="Helical" evidence="2">
    <location>
        <begin position="256"/>
        <end position="277"/>
    </location>
</feature>
<evidence type="ECO:0000313" key="4">
    <source>
        <dbReference type="EMBL" id="CAH0514330.1"/>
    </source>
</evidence>
<keyword evidence="2" id="KW-0472">Membrane</keyword>
<dbReference type="Proteomes" id="UP001158986">
    <property type="component" value="Unassembled WGS sequence"/>
</dbReference>
<accession>A0ABN8CN76</accession>
<evidence type="ECO:0000256" key="3">
    <source>
        <dbReference type="SAM" id="SignalP"/>
    </source>
</evidence>
<feature type="region of interest" description="Disordered" evidence="1">
    <location>
        <begin position="150"/>
        <end position="208"/>
    </location>
</feature>
<name>A0ABN8CN76_9STRA</name>
<gene>
    <name evidence="4" type="ORF">PBS001_LOCUS1086</name>
</gene>
<feature type="compositionally biased region" description="Polar residues" evidence="1">
    <location>
        <begin position="308"/>
        <end position="321"/>
    </location>
</feature>
<dbReference type="EMBL" id="CAKLCB010000068">
    <property type="protein sequence ID" value="CAH0514330.1"/>
    <property type="molecule type" value="Genomic_DNA"/>
</dbReference>
<keyword evidence="2" id="KW-1133">Transmembrane helix</keyword>
<organism evidence="4 5">
    <name type="scientific">Peronospora belbahrii</name>
    <dbReference type="NCBI Taxonomy" id="622444"/>
    <lineage>
        <taxon>Eukaryota</taxon>
        <taxon>Sar</taxon>
        <taxon>Stramenopiles</taxon>
        <taxon>Oomycota</taxon>
        <taxon>Peronosporomycetes</taxon>
        <taxon>Peronosporales</taxon>
        <taxon>Peronosporaceae</taxon>
        <taxon>Peronospora</taxon>
    </lineage>
</organism>
<sequence length="321" mass="33621">MLYKVLVVGLSASSFSTAIEVSVCRDATYDISVDASLLCAGSGSGPTGLSCPKAGDVAVADCYSYLPSYTGKQCVAPEDAVCQLVHGGDTWGCVLPTVGCNSIVKPECVTWDYKGEDTMDLDSLSYFDGNEEYDESWFVQTTELRDLYNGCGELPTPAPTTAVPTPAPTPAPTTPAPTPAPRRPTTPAPTPAPTPVPTTLAPTTLGSDLCSNLMDGEVKSDYESKMGDKDSVNTELSKVSLASVNASKSQGFEADAYVIIAIVAAVVAVAALAAVYAQKRQQLQQEAPATTRGRRSSIEYDMALTPPNAVTSPRGMTSPRL</sequence>
<reference evidence="4 5" key="1">
    <citation type="submission" date="2021-11" db="EMBL/GenBank/DDBJ databases">
        <authorList>
            <person name="Islam A."/>
            <person name="Islam S."/>
            <person name="Flora M.S."/>
            <person name="Rahman M."/>
            <person name="Ziaur R.M."/>
            <person name="Epstein J.H."/>
            <person name="Hassan M."/>
            <person name="Klassen M."/>
            <person name="Woodard K."/>
            <person name="Webb A."/>
            <person name="Webby R.J."/>
            <person name="El Zowalaty M.E."/>
        </authorList>
    </citation>
    <scope>NUCLEOTIDE SEQUENCE [LARGE SCALE GENOMIC DNA]</scope>
    <source>
        <strain evidence="4">Pbs1</strain>
    </source>
</reference>
<evidence type="ECO:0000256" key="2">
    <source>
        <dbReference type="SAM" id="Phobius"/>
    </source>
</evidence>
<evidence type="ECO:0000256" key="1">
    <source>
        <dbReference type="SAM" id="MobiDB-lite"/>
    </source>
</evidence>
<feature type="signal peptide" evidence="3">
    <location>
        <begin position="1"/>
        <end position="18"/>
    </location>
</feature>